<feature type="transmembrane region" description="Helical" evidence="1">
    <location>
        <begin position="497"/>
        <end position="517"/>
    </location>
</feature>
<comment type="caution">
    <text evidence="2">The sequence shown here is derived from an EMBL/GenBank/DDBJ whole genome shotgun (WGS) entry which is preliminary data.</text>
</comment>
<reference evidence="2 3" key="1">
    <citation type="submission" date="2012-02" db="EMBL/GenBank/DDBJ databases">
        <title>Whole genome shotgun sequence of Mobilicoccus pelagius NBRC 104925.</title>
        <authorList>
            <person name="Yoshida Y."/>
            <person name="Hosoyama A."/>
            <person name="Tsuchikane K."/>
            <person name="Katsumata H."/>
            <person name="Yamazaki S."/>
            <person name="Fujita N."/>
        </authorList>
    </citation>
    <scope>NUCLEOTIDE SEQUENCE [LARGE SCALE GENOMIC DNA]</scope>
    <source>
        <strain evidence="2 3">NBRC 104925</strain>
    </source>
</reference>
<feature type="transmembrane region" description="Helical" evidence="1">
    <location>
        <begin position="400"/>
        <end position="424"/>
    </location>
</feature>
<dbReference type="Proteomes" id="UP000004367">
    <property type="component" value="Unassembled WGS sequence"/>
</dbReference>
<feature type="transmembrane region" description="Helical" evidence="1">
    <location>
        <begin position="552"/>
        <end position="574"/>
    </location>
</feature>
<feature type="transmembrane region" description="Helical" evidence="1">
    <location>
        <begin position="309"/>
        <end position="328"/>
    </location>
</feature>
<feature type="transmembrane region" description="Helical" evidence="1">
    <location>
        <begin position="375"/>
        <end position="393"/>
    </location>
</feature>
<feature type="transmembrane region" description="Helical" evidence="1">
    <location>
        <begin position="165"/>
        <end position="184"/>
    </location>
</feature>
<gene>
    <name evidence="2" type="ORF">MOPEL_060_00260</name>
</gene>
<evidence type="ECO:0000313" key="3">
    <source>
        <dbReference type="Proteomes" id="UP000004367"/>
    </source>
</evidence>
<feature type="transmembrane region" description="Helical" evidence="1">
    <location>
        <begin position="349"/>
        <end position="369"/>
    </location>
</feature>
<dbReference type="eggNOG" id="COG1215">
    <property type="taxonomic scope" value="Bacteria"/>
</dbReference>
<dbReference type="OrthoDB" id="139907at2"/>
<protein>
    <recommendedName>
        <fullName evidence="4">Glycosyltransferase RgtA/B/C/D-like domain-containing protein</fullName>
    </recommendedName>
</protein>
<dbReference type="RefSeq" id="WP_009482008.1">
    <property type="nucleotide sequence ID" value="NZ_BAFE01000043.1"/>
</dbReference>
<feature type="transmembrane region" description="Helical" evidence="1">
    <location>
        <begin position="127"/>
        <end position="144"/>
    </location>
</feature>
<dbReference type="STRING" id="1089455.MOPEL_060_00260"/>
<feature type="transmembrane region" description="Helical" evidence="1">
    <location>
        <begin position="97"/>
        <end position="115"/>
    </location>
</feature>
<feature type="transmembrane region" description="Helical" evidence="1">
    <location>
        <begin position="469"/>
        <end position="490"/>
    </location>
</feature>
<evidence type="ECO:0000313" key="2">
    <source>
        <dbReference type="EMBL" id="GAB48110.1"/>
    </source>
</evidence>
<accession>H5UQV2</accession>
<feature type="transmembrane region" description="Helical" evidence="1">
    <location>
        <begin position="227"/>
        <end position="246"/>
    </location>
</feature>
<sequence>MPHSHVDLGEDDIPRLRMPLIDVTDGAVVGAPPGAQAPVADVVPRRTWGRLACAGALAGAVGAVLPAPLAVVAVLLLVGLVPGSVLLATLRPVPRPLAVVAAPAIGLSLVSLLVSAELGAGTYVPGATRWLLVLVGAVGGGLLLRGESRHAAPRRRTATWLRPTGAEPAVLGLVVVALALWAWAVPSVRGSAYSSYGLLAHVPVLAVSAVLAACAVLWALRSCRLPFAWLALVAWVVVRRGVTLVGTEAPLYQWTYRHLGVMDLFSRTGSLARDVDVYSNWPGALALWAWVSDVSGVSRFDLASWYTPLHHLALAAVVYALARAFGLTRRPALLAAFVVEVSDWVGQDYLAPQSFAFLLAGVVLTALLVARDGRVAREAIVVASVVFAGIVWAHQLTPMWLLAVIVAFVLLGVVRPVALVPFLALHALMLVVDLPALLEYSTGISLDLLGNAGGNISSPVSPGQSTTSVVVSVLAVALWGAAAWVVVSSLRRGRRAVLVPAVVAFSPLLLLATGYGGEAIYRIYLYSLPGVALLLAPRLWELLHGRRPAAFVAGALTLVVALAGLQGSLGGWYAGLVHGQDVDLAGRLEQAAGPRGAIITPTVGFPLETTWRYADQKRADAFGLHVWSMQNELSTGSGIDGRPVARLTDATRRSPQPAYVVVSEAMRVYAAQYGALPEGGLDEVERLLESEGWTTVVNDHGTRVFANPAGADSWRRLARG</sequence>
<organism evidence="2 3">
    <name type="scientific">Mobilicoccus pelagius NBRC 104925</name>
    <dbReference type="NCBI Taxonomy" id="1089455"/>
    <lineage>
        <taxon>Bacteria</taxon>
        <taxon>Bacillati</taxon>
        <taxon>Actinomycetota</taxon>
        <taxon>Actinomycetes</taxon>
        <taxon>Micrococcales</taxon>
        <taxon>Dermatophilaceae</taxon>
        <taxon>Mobilicoccus</taxon>
    </lineage>
</organism>
<keyword evidence="3" id="KW-1185">Reference proteome</keyword>
<evidence type="ECO:0000256" key="1">
    <source>
        <dbReference type="SAM" id="Phobius"/>
    </source>
</evidence>
<feature type="transmembrane region" description="Helical" evidence="1">
    <location>
        <begin position="69"/>
        <end position="90"/>
    </location>
</feature>
<proteinExistence type="predicted"/>
<feature type="transmembrane region" description="Helical" evidence="1">
    <location>
        <begin position="523"/>
        <end position="540"/>
    </location>
</feature>
<feature type="transmembrane region" description="Helical" evidence="1">
    <location>
        <begin position="196"/>
        <end position="220"/>
    </location>
</feature>
<keyword evidence="1" id="KW-0812">Transmembrane</keyword>
<name>H5UQV2_9MICO</name>
<evidence type="ECO:0008006" key="4">
    <source>
        <dbReference type="Google" id="ProtNLM"/>
    </source>
</evidence>
<dbReference type="EMBL" id="BAFE01000043">
    <property type="protein sequence ID" value="GAB48110.1"/>
    <property type="molecule type" value="Genomic_DNA"/>
</dbReference>
<keyword evidence="1" id="KW-1133">Transmembrane helix</keyword>
<dbReference type="AlphaFoldDB" id="H5UQV2"/>
<keyword evidence="1" id="KW-0472">Membrane</keyword>